<accession>A0A7J6KKS0</accession>
<evidence type="ECO:0000259" key="2">
    <source>
        <dbReference type="Pfam" id="PF17921"/>
    </source>
</evidence>
<name>A0A7J6KKS0_PERCH</name>
<dbReference type="Pfam" id="PF17921">
    <property type="entry name" value="Integrase_H2C2"/>
    <property type="match status" value="1"/>
</dbReference>
<dbReference type="AlphaFoldDB" id="A0A7J6KKS0"/>
<proteinExistence type="predicted"/>
<dbReference type="InterPro" id="IPR050951">
    <property type="entry name" value="Retrovirus_Pol_polyprotein"/>
</dbReference>
<organism evidence="3 4">
    <name type="scientific">Perkinsus chesapeaki</name>
    <name type="common">Clam parasite</name>
    <name type="synonym">Perkinsus andrewsi</name>
    <dbReference type="NCBI Taxonomy" id="330153"/>
    <lineage>
        <taxon>Eukaryota</taxon>
        <taxon>Sar</taxon>
        <taxon>Alveolata</taxon>
        <taxon>Perkinsozoa</taxon>
        <taxon>Perkinsea</taxon>
        <taxon>Perkinsida</taxon>
        <taxon>Perkinsidae</taxon>
        <taxon>Perkinsus</taxon>
    </lineage>
</organism>
<comment type="caution">
    <text evidence="3">The sequence shown here is derived from an EMBL/GenBank/DDBJ whole genome shotgun (WGS) entry which is preliminary data.</text>
</comment>
<dbReference type="FunFam" id="1.10.340.70:FF:000001">
    <property type="entry name" value="Retrovirus-related Pol polyprotein from transposon gypsy-like Protein"/>
    <property type="match status" value="1"/>
</dbReference>
<protein>
    <recommendedName>
        <fullName evidence="2">Integrase zinc-binding domain-containing protein</fullName>
    </recommendedName>
</protein>
<gene>
    <name evidence="3" type="ORF">FOL47_004840</name>
</gene>
<keyword evidence="4" id="KW-1185">Reference proteome</keyword>
<dbReference type="Gene3D" id="1.10.340.70">
    <property type="match status" value="1"/>
</dbReference>
<feature type="non-terminal residue" evidence="3">
    <location>
        <position position="1"/>
    </location>
</feature>
<dbReference type="PANTHER" id="PTHR37984">
    <property type="entry name" value="PROTEIN CBG26694"/>
    <property type="match status" value="1"/>
</dbReference>
<evidence type="ECO:0000256" key="1">
    <source>
        <dbReference type="SAM" id="MobiDB-lite"/>
    </source>
</evidence>
<dbReference type="OrthoDB" id="6366141at2759"/>
<dbReference type="EMBL" id="JAAPAO010002731">
    <property type="protein sequence ID" value="KAF4647269.1"/>
    <property type="molecule type" value="Genomic_DNA"/>
</dbReference>
<feature type="domain" description="Integrase zinc-binding" evidence="2">
    <location>
        <begin position="163"/>
        <end position="218"/>
    </location>
</feature>
<reference evidence="3 4" key="1">
    <citation type="submission" date="2020-04" db="EMBL/GenBank/DDBJ databases">
        <title>Perkinsus chesapeaki whole genome sequence.</title>
        <authorList>
            <person name="Bogema D.R."/>
        </authorList>
    </citation>
    <scope>NUCLEOTIDE SEQUENCE [LARGE SCALE GENOMIC DNA]</scope>
    <source>
        <strain evidence="3">ATCC PRA-425</strain>
    </source>
</reference>
<dbReference type="Proteomes" id="UP000591131">
    <property type="component" value="Unassembled WGS sequence"/>
</dbReference>
<dbReference type="PANTHER" id="PTHR37984:SF5">
    <property type="entry name" value="PROTEIN NYNRIN-LIKE"/>
    <property type="match status" value="1"/>
</dbReference>
<evidence type="ECO:0000313" key="4">
    <source>
        <dbReference type="Proteomes" id="UP000591131"/>
    </source>
</evidence>
<feature type="non-terminal residue" evidence="3">
    <location>
        <position position="232"/>
    </location>
</feature>
<evidence type="ECO:0000313" key="3">
    <source>
        <dbReference type="EMBL" id="KAF4647269.1"/>
    </source>
</evidence>
<sequence>VQRWLISMSQFKFKVYYKKDKHNVVADALSRVTLSEDEVVEPNLAARRQQLQGMPVPVPEKPLTQETGGDPPHQEDPAPACVLTLCEQWSTADLVREQEAEQVLRVVRDKVQSREPLAKDELKEPEFWPYRRVWLTLMVHDSGLLVRKVQINEEKTSRFVPVVPESLRGQALERFHEEAGHFRREHMVAKLRRTAYWPGMSKDISEYLLHCEGCAPHKNVLLPHLPYVPYPV</sequence>
<dbReference type="InterPro" id="IPR041588">
    <property type="entry name" value="Integrase_H2C2"/>
</dbReference>
<feature type="region of interest" description="Disordered" evidence="1">
    <location>
        <begin position="52"/>
        <end position="75"/>
    </location>
</feature>